<dbReference type="Pfam" id="PF16278">
    <property type="entry name" value="zf-C2HE"/>
    <property type="match status" value="1"/>
</dbReference>
<dbReference type="Gene3D" id="3.30.428.10">
    <property type="entry name" value="HIT-like"/>
    <property type="match status" value="1"/>
</dbReference>
<dbReference type="FunCoup" id="A0A4S2N6T3">
    <property type="interactions" value="49"/>
</dbReference>
<feature type="compositionally biased region" description="Basic and acidic residues" evidence="1">
    <location>
        <begin position="229"/>
        <end position="242"/>
    </location>
</feature>
<evidence type="ECO:0000313" key="3">
    <source>
        <dbReference type="EMBL" id="TGZ85042.1"/>
    </source>
</evidence>
<dbReference type="PANTHER" id="PTHR12486:SF4">
    <property type="entry name" value="APRATAXIN"/>
    <property type="match status" value="1"/>
</dbReference>
<dbReference type="EMBL" id="ML220112">
    <property type="protein sequence ID" value="TGZ85042.1"/>
    <property type="molecule type" value="Genomic_DNA"/>
</dbReference>
<dbReference type="GO" id="GO:0003697">
    <property type="term" value="F:single-stranded DNA binding"/>
    <property type="evidence" value="ECO:0007669"/>
    <property type="project" value="TreeGrafter"/>
</dbReference>
<evidence type="ECO:0000259" key="2">
    <source>
        <dbReference type="Pfam" id="PF16278"/>
    </source>
</evidence>
<reference evidence="3 4" key="1">
    <citation type="submission" date="2019-04" db="EMBL/GenBank/DDBJ databases">
        <title>Comparative genomics and transcriptomics to analyze fruiting body development in filamentous ascomycetes.</title>
        <authorList>
            <consortium name="DOE Joint Genome Institute"/>
            <person name="Lutkenhaus R."/>
            <person name="Traeger S."/>
            <person name="Breuer J."/>
            <person name="Kuo A."/>
            <person name="Lipzen A."/>
            <person name="Pangilinan J."/>
            <person name="Dilworth D."/>
            <person name="Sandor L."/>
            <person name="Poggeler S."/>
            <person name="Barry K."/>
            <person name="Grigoriev I.V."/>
            <person name="Nowrousian M."/>
        </authorList>
    </citation>
    <scope>NUCLEOTIDE SEQUENCE [LARGE SCALE GENOMIC DNA]</scope>
    <source>
        <strain evidence="3 4">CBS 389.68</strain>
    </source>
</reference>
<dbReference type="OrthoDB" id="3512845at2759"/>
<dbReference type="GO" id="GO:0000012">
    <property type="term" value="P:single strand break repair"/>
    <property type="evidence" value="ECO:0007669"/>
    <property type="project" value="TreeGrafter"/>
</dbReference>
<dbReference type="AlphaFoldDB" id="A0A4S2N6T3"/>
<organism evidence="3 4">
    <name type="scientific">Ascodesmis nigricans</name>
    <dbReference type="NCBI Taxonomy" id="341454"/>
    <lineage>
        <taxon>Eukaryota</taxon>
        <taxon>Fungi</taxon>
        <taxon>Dikarya</taxon>
        <taxon>Ascomycota</taxon>
        <taxon>Pezizomycotina</taxon>
        <taxon>Pezizomycetes</taxon>
        <taxon>Pezizales</taxon>
        <taxon>Ascodesmidaceae</taxon>
        <taxon>Ascodesmis</taxon>
    </lineage>
</organism>
<dbReference type="GO" id="GO:0003725">
    <property type="term" value="F:double-stranded RNA binding"/>
    <property type="evidence" value="ECO:0007669"/>
    <property type="project" value="TreeGrafter"/>
</dbReference>
<dbReference type="PANTHER" id="PTHR12486">
    <property type="entry name" value="APRATAXIN-RELATED"/>
    <property type="match status" value="1"/>
</dbReference>
<keyword evidence="4" id="KW-1185">Reference proteome</keyword>
<dbReference type="InParanoid" id="A0A4S2N6T3"/>
<evidence type="ECO:0000313" key="4">
    <source>
        <dbReference type="Proteomes" id="UP000298138"/>
    </source>
</evidence>
<protein>
    <submittedName>
        <fullName evidence="3">HIT-like protein</fullName>
    </submittedName>
</protein>
<dbReference type="GO" id="GO:0033699">
    <property type="term" value="F:DNA 5'-adenosine monophosphate hydrolase activity"/>
    <property type="evidence" value="ECO:0007669"/>
    <property type="project" value="TreeGrafter"/>
</dbReference>
<sequence length="249" mass="28304">MSGPSRSITSPKRRFLPTRNALGDYLHSPSSLPPSVLVTSSPSFVTIRDKFPKSSIHLLLLPRDPAINVQHPLTVFSSPSNAAFLEEVKLEVSRLKTAVATELQRKYGGSKQWWAKEGNVRVGVHARPSMNHLHVHIISADMVGSGMKKPKHYFTFNTSFLVGLEEFPLSKDDERWKSGWVEKVLEGDLRCWRCGKSWGRAWKKFREHLEEEAEAWRKEGARSVDVGEEEKGIIGKEDREIEEHEDYDG</sequence>
<dbReference type="Proteomes" id="UP000298138">
    <property type="component" value="Unassembled WGS sequence"/>
</dbReference>
<dbReference type="GO" id="GO:0005634">
    <property type="term" value="C:nucleus"/>
    <property type="evidence" value="ECO:0007669"/>
    <property type="project" value="TreeGrafter"/>
</dbReference>
<dbReference type="GO" id="GO:0030983">
    <property type="term" value="F:mismatched DNA binding"/>
    <property type="evidence" value="ECO:0007669"/>
    <property type="project" value="TreeGrafter"/>
</dbReference>
<accession>A0A4S2N6T3</accession>
<feature type="domain" description="Aprataxin C2HE/C2H2/C2HC zinc finger" evidence="2">
    <location>
        <begin position="157"/>
        <end position="214"/>
    </location>
</feature>
<dbReference type="InterPro" id="IPR019808">
    <property type="entry name" value="Histidine_triad_CS"/>
</dbReference>
<dbReference type="InterPro" id="IPR032566">
    <property type="entry name" value="Znf-C2HE"/>
</dbReference>
<dbReference type="Pfam" id="PF11969">
    <property type="entry name" value="DcpS_C"/>
    <property type="match status" value="1"/>
</dbReference>
<gene>
    <name evidence="3" type="ORF">EX30DRAFT_15021</name>
</gene>
<name>A0A4S2N6T3_9PEZI</name>
<dbReference type="GO" id="GO:1990165">
    <property type="term" value="F:single-strand break-containing DNA binding"/>
    <property type="evidence" value="ECO:0007669"/>
    <property type="project" value="TreeGrafter"/>
</dbReference>
<proteinExistence type="predicted"/>
<feature type="region of interest" description="Disordered" evidence="1">
    <location>
        <begin position="227"/>
        <end position="249"/>
    </location>
</feature>
<dbReference type="InterPro" id="IPR036265">
    <property type="entry name" value="HIT-like_sf"/>
</dbReference>
<dbReference type="PROSITE" id="PS00892">
    <property type="entry name" value="HIT_1"/>
    <property type="match status" value="1"/>
</dbReference>
<evidence type="ECO:0000256" key="1">
    <source>
        <dbReference type="SAM" id="MobiDB-lite"/>
    </source>
</evidence>
<dbReference type="SUPFAM" id="SSF54197">
    <property type="entry name" value="HIT-like"/>
    <property type="match status" value="1"/>
</dbReference>
<dbReference type="STRING" id="341454.A0A4S2N6T3"/>